<reference evidence="7" key="1">
    <citation type="submission" date="2016-10" db="EMBL/GenBank/DDBJ databases">
        <authorList>
            <person name="Varghese N."/>
            <person name="Submissions S."/>
        </authorList>
    </citation>
    <scope>NUCLEOTIDE SEQUENCE [LARGE SCALE GENOMIC DNA]</scope>
    <source>
        <strain evidence="7">CGMCC 1.8895</strain>
    </source>
</reference>
<dbReference type="InterPro" id="IPR027417">
    <property type="entry name" value="P-loop_NTPase"/>
</dbReference>
<name>A0A1G9AF62_9BACL</name>
<feature type="coiled-coil region" evidence="4">
    <location>
        <begin position="316"/>
        <end position="350"/>
    </location>
</feature>
<evidence type="ECO:0000256" key="2">
    <source>
        <dbReference type="ARBA" id="ARBA00011322"/>
    </source>
</evidence>
<feature type="coiled-coil region" evidence="4">
    <location>
        <begin position="379"/>
        <end position="478"/>
    </location>
</feature>
<keyword evidence="7" id="KW-1185">Reference proteome</keyword>
<dbReference type="AlphaFoldDB" id="A0A1G9AF62"/>
<comment type="subunit">
    <text evidence="2">Heterodimer of SbcC and SbcD.</text>
</comment>
<evidence type="ECO:0000313" key="7">
    <source>
        <dbReference type="Proteomes" id="UP000199008"/>
    </source>
</evidence>
<dbReference type="GO" id="GO:0016887">
    <property type="term" value="F:ATP hydrolysis activity"/>
    <property type="evidence" value="ECO:0007669"/>
    <property type="project" value="InterPro"/>
</dbReference>
<evidence type="ECO:0000313" key="6">
    <source>
        <dbReference type="EMBL" id="SDK25901.1"/>
    </source>
</evidence>
<evidence type="ECO:0000256" key="4">
    <source>
        <dbReference type="SAM" id="Coils"/>
    </source>
</evidence>
<feature type="domain" description="Rad50/SbcC-type AAA" evidence="5">
    <location>
        <begin position="5"/>
        <end position="209"/>
    </location>
</feature>
<feature type="coiled-coil region" evidence="4">
    <location>
        <begin position="221"/>
        <end position="248"/>
    </location>
</feature>
<dbReference type="Pfam" id="PF13558">
    <property type="entry name" value="SbcC_Walker_B"/>
    <property type="match status" value="1"/>
</dbReference>
<feature type="coiled-coil region" evidence="4">
    <location>
        <begin position="522"/>
        <end position="684"/>
    </location>
</feature>
<gene>
    <name evidence="6" type="ORF">SAMN05216216_101240</name>
</gene>
<sequence length="994" mass="114725">MRPIKLHMEYFGPFKNETIDFTHADGQMFLISGKTGSGKTMIFDAITFSLYGQTSTTDRDEYSVRSQFASDNDISKVSLEFIVGKNSFTVERELSFSKEGRKSKVPSKAALYREDGSVIESSVTGVTGKVIDIIQLTADQFRQILILPQGEFKKMLVSTSEDKQKILRTLFQTERFVDFENRLKELEKSDRTELHQLEAKIGEQLSTLEDNEAHPSFNHQIESLKMKIKNVKKQAGELEKHIISTREKRSGLQEELKHKYAHNDKVGQLEKLKMHQTALNAGSSNITLMEDEISDYNRVKTIDFELRREAELKETLDGLHKKEAELKTRYEDLQKEYDRLAEQMNELKKNEPEILETEKYITRNERFLTQKYEKLPEEISAVNDRLKTLSESTEQLQAEHLNCSQEMQHITVTKDEADELTTRKHRLEFQQNELKRKLDDEKQFMEYDKKLAETKALLERNKENREQCESSLKEMKSSVQSKYAKEDQPHIEHLLGHLTVGEACPVCQSTVETIPAGISYLSEDEEQEINRLNAQLQTLEDEGKSLEGDSTLYKRLLSGMERHSYDELSRSLSVTKEEIAKVSDKISSVKKALERKEALDKEISKKSTQIQQSLFEREKNNDRLSQLKELLEEFKAETSSDNYDGFKNHMKEQQEAVRNFKMDKEKLEERQSDLNKEITVVSQSLKHSADSIKENQEKIVTQSEAVDAFLQKEPFIDRNELRQILSQTDIESKEKEVRAFHEEKRSTEKQIAEIEKTLVQTDYYNTGADEEKIKSAEEEIERFQRELAVLNNNIRQYDRVLSTVSGYIGEYEEKKEHFEAVSDLVQKVGGNNESRVSLERYVLMYFLEKILNIANDRLLDMTNHRYALVRSRARISRKTGLDIEVFDYYNNSARHISSLSGGETFQASLSLALALSEAVQQEAGGISLDTMFIDEGFGTLDKETLEIAISTLIDLQSNGKTIGIISHVNELKERLNYILEVTSTDEISTAEFNF</sequence>
<dbReference type="InterPro" id="IPR038729">
    <property type="entry name" value="Rad50/SbcC_AAA"/>
</dbReference>
<dbReference type="PANTHER" id="PTHR32114:SF2">
    <property type="entry name" value="ABC TRANSPORTER ABCH.3"/>
    <property type="match status" value="1"/>
</dbReference>
<dbReference type="Pfam" id="PF13476">
    <property type="entry name" value="AAA_23"/>
    <property type="match status" value="1"/>
</dbReference>
<keyword evidence="6" id="KW-0269">Exonuclease</keyword>
<dbReference type="EMBL" id="FNFY01000001">
    <property type="protein sequence ID" value="SDK25901.1"/>
    <property type="molecule type" value="Genomic_DNA"/>
</dbReference>
<proteinExistence type="inferred from homology"/>
<dbReference type="RefSeq" id="WP_176754010.1">
    <property type="nucleotide sequence ID" value="NZ_FNFY01000001.1"/>
</dbReference>
<organism evidence="6 7">
    <name type="scientific">Lacicoccus qingdaonensis</name>
    <dbReference type="NCBI Taxonomy" id="576118"/>
    <lineage>
        <taxon>Bacteria</taxon>
        <taxon>Bacillati</taxon>
        <taxon>Bacillota</taxon>
        <taxon>Bacilli</taxon>
        <taxon>Bacillales</taxon>
        <taxon>Salinicoccaceae</taxon>
        <taxon>Lacicoccus</taxon>
    </lineage>
</organism>
<comment type="similarity">
    <text evidence="1">Belongs to the SMC family. SbcC subfamily.</text>
</comment>
<evidence type="ECO:0000259" key="5">
    <source>
        <dbReference type="Pfam" id="PF13476"/>
    </source>
</evidence>
<keyword evidence="6" id="KW-0378">Hydrolase</keyword>
<dbReference type="Gene3D" id="3.40.50.300">
    <property type="entry name" value="P-loop containing nucleotide triphosphate hydrolases"/>
    <property type="match status" value="2"/>
</dbReference>
<dbReference type="SUPFAM" id="SSF52540">
    <property type="entry name" value="P-loop containing nucleoside triphosphate hydrolases"/>
    <property type="match status" value="2"/>
</dbReference>
<dbReference type="GO" id="GO:0006302">
    <property type="term" value="P:double-strand break repair"/>
    <property type="evidence" value="ECO:0007669"/>
    <property type="project" value="InterPro"/>
</dbReference>
<keyword evidence="6" id="KW-0540">Nuclease</keyword>
<keyword evidence="4" id="KW-0175">Coiled coil</keyword>
<dbReference type="STRING" id="576118.SAMN05216216_101240"/>
<evidence type="ECO:0000256" key="3">
    <source>
        <dbReference type="ARBA" id="ARBA00013368"/>
    </source>
</evidence>
<protein>
    <recommendedName>
        <fullName evidence="3">Nuclease SbcCD subunit C</fullName>
    </recommendedName>
</protein>
<feature type="coiled-coil region" evidence="4">
    <location>
        <begin position="730"/>
        <end position="800"/>
    </location>
</feature>
<accession>A0A1G9AF62</accession>
<dbReference type="PANTHER" id="PTHR32114">
    <property type="entry name" value="ABC TRANSPORTER ABCH.3"/>
    <property type="match status" value="1"/>
</dbReference>
<evidence type="ECO:0000256" key="1">
    <source>
        <dbReference type="ARBA" id="ARBA00006930"/>
    </source>
</evidence>
<dbReference type="GO" id="GO:0004527">
    <property type="term" value="F:exonuclease activity"/>
    <property type="evidence" value="ECO:0007669"/>
    <property type="project" value="UniProtKB-KW"/>
</dbReference>
<dbReference type="Proteomes" id="UP000199008">
    <property type="component" value="Unassembled WGS sequence"/>
</dbReference>